<evidence type="ECO:0000313" key="1">
    <source>
        <dbReference type="EMBL" id="MBL0684327.1"/>
    </source>
</evidence>
<dbReference type="EMBL" id="JAERQJ010000004">
    <property type="protein sequence ID" value="MBL0684327.1"/>
    <property type="molecule type" value="Genomic_DNA"/>
</dbReference>
<sequence>MMPDKLNELPPDFLYRILTILDIEYGEFMYRLLNDEPHEVMIYARIYMLYHKINS</sequence>
<gene>
    <name evidence="1" type="ORF">JJQ60_12430</name>
</gene>
<evidence type="ECO:0000313" key="2">
    <source>
        <dbReference type="Proteomes" id="UP000651057"/>
    </source>
</evidence>
<dbReference type="AlphaFoldDB" id="A0A937DA34"/>
<protein>
    <submittedName>
        <fullName evidence="1">Uncharacterized protein</fullName>
    </submittedName>
</protein>
<proteinExistence type="predicted"/>
<dbReference type="RefSeq" id="WP_201920294.1">
    <property type="nucleotide sequence ID" value="NZ_BAABAX010000003.1"/>
</dbReference>
<accession>A0A937DA34</accession>
<keyword evidence="2" id="KW-1185">Reference proteome</keyword>
<dbReference type="Proteomes" id="UP000651057">
    <property type="component" value="Unassembled WGS sequence"/>
</dbReference>
<name>A0A937DA34_9FLAO</name>
<reference evidence="1" key="1">
    <citation type="submission" date="2021-01" db="EMBL/GenBank/DDBJ databases">
        <authorList>
            <person name="Zhong Y.L."/>
        </authorList>
    </citation>
    <scope>NUCLEOTIDE SEQUENCE</scope>
    <source>
        <strain evidence="1">KCTC 23302</strain>
    </source>
</reference>
<comment type="caution">
    <text evidence="1">The sequence shown here is derived from an EMBL/GenBank/DDBJ whole genome shotgun (WGS) entry which is preliminary data.</text>
</comment>
<organism evidence="1 2">
    <name type="scientific">Aquimarina mytili</name>
    <dbReference type="NCBI Taxonomy" id="874423"/>
    <lineage>
        <taxon>Bacteria</taxon>
        <taxon>Pseudomonadati</taxon>
        <taxon>Bacteroidota</taxon>
        <taxon>Flavobacteriia</taxon>
        <taxon>Flavobacteriales</taxon>
        <taxon>Flavobacteriaceae</taxon>
        <taxon>Aquimarina</taxon>
    </lineage>
</organism>